<dbReference type="PANTHER" id="PTHR33112:SF12">
    <property type="entry name" value="HETEROKARYON INCOMPATIBILITY DOMAIN-CONTAINING PROTEIN"/>
    <property type="match status" value="1"/>
</dbReference>
<keyword evidence="3" id="KW-1185">Reference proteome</keyword>
<dbReference type="AlphaFoldDB" id="A0A2J6QTS9"/>
<protein>
    <submittedName>
        <fullName evidence="2">HET-domain-containing protein</fullName>
    </submittedName>
</protein>
<dbReference type="Proteomes" id="UP000235786">
    <property type="component" value="Unassembled WGS sequence"/>
</dbReference>
<feature type="domain" description="Heterokaryon incompatibility" evidence="1">
    <location>
        <begin position="12"/>
        <end position="161"/>
    </location>
</feature>
<dbReference type="EMBL" id="KZ613972">
    <property type="protein sequence ID" value="PMD29672.1"/>
    <property type="molecule type" value="Genomic_DNA"/>
</dbReference>
<evidence type="ECO:0000313" key="3">
    <source>
        <dbReference type="Proteomes" id="UP000235786"/>
    </source>
</evidence>
<reference evidence="2 3" key="1">
    <citation type="submission" date="2016-04" db="EMBL/GenBank/DDBJ databases">
        <title>A degradative enzymes factory behind the ericoid mycorrhizal symbiosis.</title>
        <authorList>
            <consortium name="DOE Joint Genome Institute"/>
            <person name="Martino E."/>
            <person name="Morin E."/>
            <person name="Grelet G."/>
            <person name="Kuo A."/>
            <person name="Kohler A."/>
            <person name="Daghino S."/>
            <person name="Barry K."/>
            <person name="Choi C."/>
            <person name="Cichocki N."/>
            <person name="Clum A."/>
            <person name="Copeland A."/>
            <person name="Hainaut M."/>
            <person name="Haridas S."/>
            <person name="Labutti K."/>
            <person name="Lindquist E."/>
            <person name="Lipzen A."/>
            <person name="Khouja H.-R."/>
            <person name="Murat C."/>
            <person name="Ohm R."/>
            <person name="Olson A."/>
            <person name="Spatafora J."/>
            <person name="Veneault-Fourrey C."/>
            <person name="Henrissat B."/>
            <person name="Grigoriev I."/>
            <person name="Martin F."/>
            <person name="Perotto S."/>
        </authorList>
    </citation>
    <scope>NUCLEOTIDE SEQUENCE [LARGE SCALE GENOMIC DNA]</scope>
    <source>
        <strain evidence="2 3">F</strain>
    </source>
</reference>
<evidence type="ECO:0000313" key="2">
    <source>
        <dbReference type="EMBL" id="PMD29672.1"/>
    </source>
</evidence>
<dbReference type="STRING" id="1149755.A0A2J6QTS9"/>
<organism evidence="2 3">
    <name type="scientific">Hyaloscypha variabilis (strain UAMH 11265 / GT02V1 / F)</name>
    <name type="common">Meliniomyces variabilis</name>
    <dbReference type="NCBI Taxonomy" id="1149755"/>
    <lineage>
        <taxon>Eukaryota</taxon>
        <taxon>Fungi</taxon>
        <taxon>Dikarya</taxon>
        <taxon>Ascomycota</taxon>
        <taxon>Pezizomycotina</taxon>
        <taxon>Leotiomycetes</taxon>
        <taxon>Helotiales</taxon>
        <taxon>Hyaloscyphaceae</taxon>
        <taxon>Hyaloscypha</taxon>
        <taxon>Hyaloscypha variabilis</taxon>
    </lineage>
</organism>
<gene>
    <name evidence="2" type="ORF">L207DRAFT_593241</name>
</gene>
<name>A0A2J6QTS9_HYAVF</name>
<dbReference type="PANTHER" id="PTHR33112">
    <property type="entry name" value="DOMAIN PROTEIN, PUTATIVE-RELATED"/>
    <property type="match status" value="1"/>
</dbReference>
<sequence length="490" mass="55247">MSIVFAPIKCRYLALSYVWGTRKTGRLVLTSHNEEALMKPAALTENRASIPNTIWDAITVVRKLGENYLWVDSLCLVQDDPIEIEQCVAIMDLFYEMATLTIVAADGDDAWAGLGGVEPTPRQTNRLVREIVPGLHMTTTTDMGALLSRSTYGARGWTMQEQVISRRLLVFVGGQIYFKCDTSHFREDLNWAGKPLHDSHLPIADMISMIFTTPDRGFNDFTDILLYYMLRKLSFQNDILRAAQGMLRKISLHTGMHFFEGLPPPLEQEYRSKGRRVGFPSYSWTGWLTPVQYNNFVCAWDEVSSDRDFEENPEPNSDVRGWIIWHCKLEDGDVVRISNTGRFRKSLMLQPEDTLRNARTKYQEFPVATSGVGFSKVPPTSYPLLLFWTICIELRLERALPAPGDPLGLAYYSAMDKFGESCGRFTMDPTTPENGDGEFALLAATNDSLWALMLVWKDGIAERRGAVELSNSVLDGCLPPGPMWKAIVLG</sequence>
<dbReference type="OrthoDB" id="2958217at2759"/>
<dbReference type="Pfam" id="PF06985">
    <property type="entry name" value="HET"/>
    <property type="match status" value="1"/>
</dbReference>
<dbReference type="InterPro" id="IPR010730">
    <property type="entry name" value="HET"/>
</dbReference>
<accession>A0A2J6QTS9</accession>
<evidence type="ECO:0000259" key="1">
    <source>
        <dbReference type="Pfam" id="PF06985"/>
    </source>
</evidence>
<proteinExistence type="predicted"/>